<dbReference type="PROSITE" id="PS00502">
    <property type="entry name" value="POLYGALACTURONASE"/>
    <property type="match status" value="1"/>
</dbReference>
<protein>
    <submittedName>
        <fullName evidence="6">Glycoside hydrolase family 28 protein</fullName>
    </submittedName>
</protein>
<dbReference type="PANTHER" id="PTHR31339:SF9">
    <property type="entry name" value="PLASMIN AND FIBRONECTIN-BINDING PROTEIN A"/>
    <property type="match status" value="1"/>
</dbReference>
<evidence type="ECO:0000259" key="5">
    <source>
        <dbReference type="Pfam" id="PF12708"/>
    </source>
</evidence>
<dbReference type="Proteomes" id="UP000830583">
    <property type="component" value="Chromosome"/>
</dbReference>
<dbReference type="Pfam" id="PF00295">
    <property type="entry name" value="Glyco_hydro_28"/>
    <property type="match status" value="1"/>
</dbReference>
<dbReference type="InterPro" id="IPR051801">
    <property type="entry name" value="GH28_Enzymes"/>
</dbReference>
<accession>A0ABY4KDG1</accession>
<gene>
    <name evidence="6" type="ORF">M0M57_14575</name>
</gene>
<name>A0ABY4KDG1_9FLAO</name>
<comment type="similarity">
    <text evidence="1 4">Belongs to the glycosyl hydrolase 28 family.</text>
</comment>
<dbReference type="Gene3D" id="2.160.20.10">
    <property type="entry name" value="Single-stranded right-handed beta-helix, Pectin lyase-like"/>
    <property type="match status" value="1"/>
</dbReference>
<feature type="domain" description="Rhamnogalacturonase A/B/Epimerase-like pectate lyase" evidence="5">
    <location>
        <begin position="60"/>
        <end position="113"/>
    </location>
</feature>
<evidence type="ECO:0000256" key="3">
    <source>
        <dbReference type="ARBA" id="ARBA00023295"/>
    </source>
</evidence>
<dbReference type="InterPro" id="IPR006626">
    <property type="entry name" value="PbH1"/>
</dbReference>
<dbReference type="SMART" id="SM00710">
    <property type="entry name" value="PbH1"/>
    <property type="match status" value="5"/>
</dbReference>
<evidence type="ECO:0000256" key="1">
    <source>
        <dbReference type="ARBA" id="ARBA00008834"/>
    </source>
</evidence>
<dbReference type="PROSITE" id="PS51257">
    <property type="entry name" value="PROKAR_LIPOPROTEIN"/>
    <property type="match status" value="1"/>
</dbReference>
<dbReference type="InterPro" id="IPR012334">
    <property type="entry name" value="Pectin_lyas_fold"/>
</dbReference>
<dbReference type="Pfam" id="PF12708">
    <property type="entry name" value="Pect-lyase_RHGA_epim"/>
    <property type="match status" value="1"/>
</dbReference>
<dbReference type="SUPFAM" id="SSF51126">
    <property type="entry name" value="Pectin lyase-like"/>
    <property type="match status" value="1"/>
</dbReference>
<sequence length="486" mass="54118">MKAIIMRNYKTIIYLNLVLLFISCGEKNQTRAVSEENPWDKMEAILAATKEPTFKNVNYSVLDYGAKADGKTMNTEAFRLAIKACTENGGGKVVVPTGKFLSGPIHLDNNVNLHLEEGAEILFSTNPNDYYPLVHTSFEGMELMNYSPLIYAKNKKNIAITGKGTLNGQANNTYWWPWKGKTSEGDVYGYKPGEPSQLDSLNLPALMKMAEKDVPIDKRVFGNNKYLRPNFIEPFDCENVLIKDIKIINAPFWIIHPLKCTNVIVDGVTIDSHGPNNDGCDPEYSKNVIIQNCTFNTGDDCIAIKAGRDHEGRKVGIMSENIVVRSCKMIDGHGGVVIGSEMSAGVKNVFVEDCFMDSPQLDRAIRLKTNTKRGGTVDGVYVRNIKVGKVKQAVLHITMNYSVYAGQKDGNFIPKIKNILLENITVENAGKYAIFADGLENSPIENITFKNVKIDTVKENFSLKHVKNLKLIDTYINNKKVNLTSN</sequence>
<dbReference type="PANTHER" id="PTHR31339">
    <property type="entry name" value="PECTIN LYASE-RELATED"/>
    <property type="match status" value="1"/>
</dbReference>
<reference evidence="6" key="1">
    <citation type="submission" date="2022-04" db="EMBL/GenBank/DDBJ databases">
        <title>Consumption of N2O by Flavobacterium azooxidireducens sp. nov. isolated from Decomposing Leaf Litter of Phragmites australis (Cav.).</title>
        <authorList>
            <person name="Behrendt U."/>
            <person name="Spanner T."/>
            <person name="Augustin J."/>
            <person name="Horn M.A."/>
            <person name="Kolb S."/>
            <person name="Ulrich A."/>
        </authorList>
    </citation>
    <scope>NUCLEOTIDE SEQUENCE</scope>
    <source>
        <strain evidence="6">IGB 4-14</strain>
    </source>
</reference>
<proteinExistence type="inferred from homology"/>
<dbReference type="RefSeq" id="WP_248433795.1">
    <property type="nucleotide sequence ID" value="NZ_CP096205.1"/>
</dbReference>
<organism evidence="6 7">
    <name type="scientific">Flavobacterium azooxidireducens</name>
    <dbReference type="NCBI Taxonomy" id="1871076"/>
    <lineage>
        <taxon>Bacteria</taxon>
        <taxon>Pseudomonadati</taxon>
        <taxon>Bacteroidota</taxon>
        <taxon>Flavobacteriia</taxon>
        <taxon>Flavobacteriales</taxon>
        <taxon>Flavobacteriaceae</taxon>
        <taxon>Flavobacterium</taxon>
    </lineage>
</organism>
<dbReference type="EMBL" id="CP096205">
    <property type="protein sequence ID" value="UPQ78830.1"/>
    <property type="molecule type" value="Genomic_DNA"/>
</dbReference>
<keyword evidence="3 4" id="KW-0326">Glycosidase</keyword>
<evidence type="ECO:0000313" key="6">
    <source>
        <dbReference type="EMBL" id="UPQ78830.1"/>
    </source>
</evidence>
<dbReference type="InterPro" id="IPR011050">
    <property type="entry name" value="Pectin_lyase_fold/virulence"/>
</dbReference>
<evidence type="ECO:0000256" key="4">
    <source>
        <dbReference type="RuleBase" id="RU361169"/>
    </source>
</evidence>
<evidence type="ECO:0000313" key="7">
    <source>
        <dbReference type="Proteomes" id="UP000830583"/>
    </source>
</evidence>
<keyword evidence="7" id="KW-1185">Reference proteome</keyword>
<evidence type="ECO:0000256" key="2">
    <source>
        <dbReference type="ARBA" id="ARBA00022801"/>
    </source>
</evidence>
<dbReference type="InterPro" id="IPR000743">
    <property type="entry name" value="Glyco_hydro_28"/>
</dbReference>
<keyword evidence="2 4" id="KW-0378">Hydrolase</keyword>
<dbReference type="InterPro" id="IPR024535">
    <property type="entry name" value="RHGA/B-epi-like_pectate_lyase"/>
</dbReference>
<dbReference type="GO" id="GO:0016787">
    <property type="term" value="F:hydrolase activity"/>
    <property type="evidence" value="ECO:0007669"/>
    <property type="project" value="UniProtKB-KW"/>
</dbReference>